<feature type="signal peptide" evidence="2">
    <location>
        <begin position="1"/>
        <end position="22"/>
    </location>
</feature>
<evidence type="ECO:0000313" key="3">
    <source>
        <dbReference type="EMBL" id="TQE44467.1"/>
    </source>
</evidence>
<sequence>MNFSPRRALVAAAVSVSLAVTATPAATAQSSLPSLPSGLVSVNGTGIENGAFTGAIQKDGIKIPVTGTIENGAITGLKVDPNGVVGIAEGAFTGAIQKDGVNIPITGTIEKDGITGVKVQPGGLVGVQEGAFTGAIEKDGVKIPITGTIENGAIKGAEINVDPNGIIGIQEGAFKGVIEKDGVNVPITGTIQDGAFKGVSIEPGGVTGTLEGGVLGIAPGAIQINPQIDVVVADIFGSSKFAETEAVNVTIPLIGVAAILAAIGFAINQMGLPPAILRSLNLNH</sequence>
<keyword evidence="1" id="KW-0812">Transmembrane</keyword>
<reference evidence="3 4" key="1">
    <citation type="submission" date="2019-06" db="EMBL/GenBank/DDBJ databases">
        <title>Draft genome of C. phoceense Strain 272.</title>
        <authorList>
            <person name="Pacheco L.G.C."/>
            <person name="Barberis C.M."/>
            <person name="Almuzara M.N."/>
            <person name="Traglia G.M."/>
            <person name="Santos C.S."/>
            <person name="Rocha D.J.P.G."/>
            <person name="Aguiar E.R.G.R."/>
            <person name="Vay C.A."/>
        </authorList>
    </citation>
    <scope>NUCLEOTIDE SEQUENCE [LARGE SCALE GENOMIC DNA]</scope>
    <source>
        <strain evidence="3 4">272</strain>
    </source>
</reference>
<comment type="caution">
    <text evidence="3">The sequence shown here is derived from an EMBL/GenBank/DDBJ whole genome shotgun (WGS) entry which is preliminary data.</text>
</comment>
<dbReference type="RefSeq" id="WP_066490205.1">
    <property type="nucleotide sequence ID" value="NZ_JADPQA010000004.1"/>
</dbReference>
<feature type="transmembrane region" description="Helical" evidence="1">
    <location>
        <begin position="249"/>
        <end position="268"/>
    </location>
</feature>
<gene>
    <name evidence="3" type="ORF">EJK80_02505</name>
</gene>
<dbReference type="AlphaFoldDB" id="A0A540RA62"/>
<keyword evidence="4" id="KW-1185">Reference proteome</keyword>
<dbReference type="Proteomes" id="UP000318080">
    <property type="component" value="Unassembled WGS sequence"/>
</dbReference>
<dbReference type="EMBL" id="VHIR01000002">
    <property type="protein sequence ID" value="TQE44467.1"/>
    <property type="molecule type" value="Genomic_DNA"/>
</dbReference>
<feature type="chain" id="PRO_5038753194" evidence="2">
    <location>
        <begin position="23"/>
        <end position="284"/>
    </location>
</feature>
<keyword evidence="1" id="KW-1133">Transmembrane helix</keyword>
<protein>
    <submittedName>
        <fullName evidence="3">Uncharacterized protein</fullName>
    </submittedName>
</protein>
<organism evidence="3 4">
    <name type="scientific">Corynebacterium phoceense</name>
    <dbReference type="NCBI Taxonomy" id="1686286"/>
    <lineage>
        <taxon>Bacteria</taxon>
        <taxon>Bacillati</taxon>
        <taxon>Actinomycetota</taxon>
        <taxon>Actinomycetes</taxon>
        <taxon>Mycobacteriales</taxon>
        <taxon>Corynebacteriaceae</taxon>
        <taxon>Corynebacterium</taxon>
    </lineage>
</organism>
<keyword evidence="2" id="KW-0732">Signal</keyword>
<accession>A0A540RA62</accession>
<proteinExistence type="predicted"/>
<name>A0A540RA62_9CORY</name>
<keyword evidence="1" id="KW-0472">Membrane</keyword>
<evidence type="ECO:0000256" key="2">
    <source>
        <dbReference type="SAM" id="SignalP"/>
    </source>
</evidence>
<evidence type="ECO:0000256" key="1">
    <source>
        <dbReference type="SAM" id="Phobius"/>
    </source>
</evidence>
<evidence type="ECO:0000313" key="4">
    <source>
        <dbReference type="Proteomes" id="UP000318080"/>
    </source>
</evidence>